<organism evidence="7 8">
    <name type="scientific">Streptosporangium minutum</name>
    <dbReference type="NCBI Taxonomy" id="569862"/>
    <lineage>
        <taxon>Bacteria</taxon>
        <taxon>Bacillati</taxon>
        <taxon>Actinomycetota</taxon>
        <taxon>Actinomycetes</taxon>
        <taxon>Streptosporangiales</taxon>
        <taxon>Streptosporangiaceae</taxon>
        <taxon>Streptosporangium</taxon>
    </lineage>
</organism>
<dbReference type="PROSITE" id="PS01040">
    <property type="entry name" value="SBP_BACTERIAL_5"/>
    <property type="match status" value="1"/>
</dbReference>
<evidence type="ECO:0000259" key="6">
    <source>
        <dbReference type="Pfam" id="PF00496"/>
    </source>
</evidence>
<gene>
    <name evidence="7" type="ORF">CA984_20800</name>
</gene>
<dbReference type="InterPro" id="IPR039424">
    <property type="entry name" value="SBP_5"/>
</dbReference>
<dbReference type="AlphaFoldDB" id="A0A243RJ22"/>
<comment type="caution">
    <text evidence="7">The sequence shown here is derived from an EMBL/GenBank/DDBJ whole genome shotgun (WGS) entry which is preliminary data.</text>
</comment>
<feature type="chain" id="PRO_5011217585" description="Solute-binding protein family 5 domain-containing protein" evidence="5">
    <location>
        <begin position="31"/>
        <end position="516"/>
    </location>
</feature>
<feature type="signal peptide" evidence="5">
    <location>
        <begin position="1"/>
        <end position="30"/>
    </location>
</feature>
<dbReference type="Gene3D" id="3.10.105.10">
    <property type="entry name" value="Dipeptide-binding Protein, Domain 3"/>
    <property type="match status" value="1"/>
</dbReference>
<dbReference type="PIRSF" id="PIRSF002741">
    <property type="entry name" value="MppA"/>
    <property type="match status" value="1"/>
</dbReference>
<dbReference type="RefSeq" id="WP_086574904.1">
    <property type="nucleotide sequence ID" value="NZ_NGFP01000094.1"/>
</dbReference>
<dbReference type="InterPro" id="IPR023765">
    <property type="entry name" value="SBP_5_CS"/>
</dbReference>
<evidence type="ECO:0000256" key="2">
    <source>
        <dbReference type="ARBA" id="ARBA00005695"/>
    </source>
</evidence>
<dbReference type="InterPro" id="IPR030678">
    <property type="entry name" value="Peptide/Ni-bd"/>
</dbReference>
<dbReference type="Proteomes" id="UP000194761">
    <property type="component" value="Unassembled WGS sequence"/>
</dbReference>
<keyword evidence="4 5" id="KW-0732">Signal</keyword>
<dbReference type="GO" id="GO:1904680">
    <property type="term" value="F:peptide transmembrane transporter activity"/>
    <property type="evidence" value="ECO:0007669"/>
    <property type="project" value="TreeGrafter"/>
</dbReference>
<dbReference type="SUPFAM" id="SSF53850">
    <property type="entry name" value="Periplasmic binding protein-like II"/>
    <property type="match status" value="1"/>
</dbReference>
<dbReference type="GO" id="GO:0042597">
    <property type="term" value="C:periplasmic space"/>
    <property type="evidence" value="ECO:0007669"/>
    <property type="project" value="UniProtKB-ARBA"/>
</dbReference>
<evidence type="ECO:0000313" key="8">
    <source>
        <dbReference type="Proteomes" id="UP000194761"/>
    </source>
</evidence>
<dbReference type="Gene3D" id="3.40.190.10">
    <property type="entry name" value="Periplasmic binding protein-like II"/>
    <property type="match status" value="1"/>
</dbReference>
<dbReference type="GO" id="GO:0015833">
    <property type="term" value="P:peptide transport"/>
    <property type="evidence" value="ECO:0007669"/>
    <property type="project" value="TreeGrafter"/>
</dbReference>
<dbReference type="Pfam" id="PF00496">
    <property type="entry name" value="SBP_bac_5"/>
    <property type="match status" value="1"/>
</dbReference>
<comment type="similarity">
    <text evidence="2">Belongs to the bacterial solute-binding protein 5 family.</text>
</comment>
<feature type="domain" description="Solute-binding protein family 5" evidence="6">
    <location>
        <begin position="74"/>
        <end position="429"/>
    </location>
</feature>
<evidence type="ECO:0000256" key="5">
    <source>
        <dbReference type="SAM" id="SignalP"/>
    </source>
</evidence>
<dbReference type="Gene3D" id="3.90.76.10">
    <property type="entry name" value="Dipeptide-binding Protein, Domain 1"/>
    <property type="match status" value="1"/>
</dbReference>
<accession>A0A243RJ22</accession>
<dbReference type="PANTHER" id="PTHR30290">
    <property type="entry name" value="PERIPLASMIC BINDING COMPONENT OF ABC TRANSPORTER"/>
    <property type="match status" value="1"/>
</dbReference>
<dbReference type="PANTHER" id="PTHR30290:SF9">
    <property type="entry name" value="OLIGOPEPTIDE-BINDING PROTEIN APPA"/>
    <property type="match status" value="1"/>
</dbReference>
<evidence type="ECO:0000313" key="7">
    <source>
        <dbReference type="EMBL" id="OUC94883.1"/>
    </source>
</evidence>
<proteinExistence type="inferred from homology"/>
<name>A0A243RJ22_9ACTN</name>
<dbReference type="CDD" id="cd00995">
    <property type="entry name" value="PBP2_NikA_DppA_OppA_like"/>
    <property type="match status" value="1"/>
</dbReference>
<evidence type="ECO:0000256" key="4">
    <source>
        <dbReference type="ARBA" id="ARBA00022729"/>
    </source>
</evidence>
<comment type="subcellular location">
    <subcellularLocation>
        <location evidence="1">Cell membrane</location>
        <topology evidence="1">Lipid-anchor</topology>
    </subcellularLocation>
</comment>
<reference evidence="7 8" key="1">
    <citation type="submission" date="2017-05" db="EMBL/GenBank/DDBJ databases">
        <title>Biotechnological potential of actinobacteria isolated from South African environments.</title>
        <authorList>
            <person name="Le Roes-Hill M."/>
            <person name="Prins A."/>
            <person name="Durrell K.A."/>
        </authorList>
    </citation>
    <scope>NUCLEOTIDE SEQUENCE [LARGE SCALE GENOMIC DNA]</scope>
    <source>
        <strain evidence="7">M26</strain>
    </source>
</reference>
<keyword evidence="3" id="KW-0813">Transport</keyword>
<keyword evidence="8" id="KW-1185">Reference proteome</keyword>
<sequence length="516" mass="55282">MTSATALPRIAMAALLLLSAGCAGSKQNQADTLRWGTSESPTSLDIAHKFDTASTLVQFAVLDTMITLGKKGEVLPSVAESWTHPDPLTYIFTMREGVKFSDGSPVTAEDAAYSLSRHNDPKVASQAASYTTMVKKAEATDARTVKVTLSRPNQAFLSMTALAWQIVPKKLAEAHPRDLGSPEVGTLGSGPFKVTKFSLTQGVTLERNPLYWGPKPALNKIEVRAITDPETLRLAVSSGEVDGTTDVRPGEARKWTSMPDVTTSFFPADNIAYLSLAVNQGPLKDVHVRRAIAHAVDRAALIQLMTGGHGSQADLLLPKPQLTALYGSASPTVRTYAHDLQAAKAELAKSAYPDGFTLATPYDAGDKFGKAMQAVASDLAKIGITLELKSQPTEKYHTQRMQHEDLAVQMVDLVYGTPDPGEVLPDLLSRASAKPQGFNFSGYGSDALDATLDDVGGLEGEARREAVTKVLTEVADQVPYLPLYHLDLPVALNKRFTGEISTWTINVLGAVRPAGV</sequence>
<dbReference type="GO" id="GO:0043190">
    <property type="term" value="C:ATP-binding cassette (ABC) transporter complex"/>
    <property type="evidence" value="ECO:0007669"/>
    <property type="project" value="InterPro"/>
</dbReference>
<dbReference type="EMBL" id="NGFP01000094">
    <property type="protein sequence ID" value="OUC94883.1"/>
    <property type="molecule type" value="Genomic_DNA"/>
</dbReference>
<dbReference type="InterPro" id="IPR000914">
    <property type="entry name" value="SBP_5_dom"/>
</dbReference>
<protein>
    <recommendedName>
        <fullName evidence="6">Solute-binding protein family 5 domain-containing protein</fullName>
    </recommendedName>
</protein>
<evidence type="ECO:0000256" key="3">
    <source>
        <dbReference type="ARBA" id="ARBA00022448"/>
    </source>
</evidence>
<evidence type="ECO:0000256" key="1">
    <source>
        <dbReference type="ARBA" id="ARBA00004193"/>
    </source>
</evidence>